<evidence type="ECO:0000313" key="2">
    <source>
        <dbReference type="Proteomes" id="UP000004123"/>
    </source>
</evidence>
<comment type="caution">
    <text evidence="1">The sequence shown here is derived from an EMBL/GenBank/DDBJ whole genome shotgun (WGS) entry which is preliminary data.</text>
</comment>
<sequence length="70" mass="8222">MKRIEIPPSFLKIILTKNKNPLFTKQKPPFRNAKRGFLEDKKGVFTTQKYGCCNVLSIRRLCKRVVFAKH</sequence>
<evidence type="ECO:0000313" key="1">
    <source>
        <dbReference type="EMBL" id="EGQ13922.1"/>
    </source>
</evidence>
<dbReference type="Proteomes" id="UP000004123">
    <property type="component" value="Unassembled WGS sequence"/>
</dbReference>
<name>F9DKQ4_9BACT</name>
<gene>
    <name evidence="1" type="ORF">HMPREF9144_2246</name>
</gene>
<dbReference type="AlphaFoldDB" id="F9DKQ4"/>
<dbReference type="EMBL" id="AFPY01000110">
    <property type="protein sequence ID" value="EGQ13922.1"/>
    <property type="molecule type" value="Genomic_DNA"/>
</dbReference>
<accession>F9DKQ4</accession>
<proteinExistence type="predicted"/>
<dbReference type="HOGENOM" id="CLU_2754546_0_0_10"/>
<dbReference type="STRING" id="997353.HMPREF9144_2246"/>
<reference evidence="1 2" key="1">
    <citation type="submission" date="2011-04" db="EMBL/GenBank/DDBJ databases">
        <authorList>
            <person name="Muzny D."/>
            <person name="Qin X."/>
            <person name="Deng J."/>
            <person name="Jiang H."/>
            <person name="Liu Y."/>
            <person name="Qu J."/>
            <person name="Song X.-Z."/>
            <person name="Zhang L."/>
            <person name="Thornton R."/>
            <person name="Coyle M."/>
            <person name="Francisco L."/>
            <person name="Jackson L."/>
            <person name="Javaid M."/>
            <person name="Korchina V."/>
            <person name="Kovar C."/>
            <person name="Mata R."/>
            <person name="Mathew T."/>
            <person name="Ngo R."/>
            <person name="Nguyen L."/>
            <person name="Nguyen N."/>
            <person name="Okwuonu G."/>
            <person name="Ongeri F."/>
            <person name="Pham C."/>
            <person name="Simmons D."/>
            <person name="Wilczek-Boney K."/>
            <person name="Hale W."/>
            <person name="Jakkamsetti A."/>
            <person name="Pham P."/>
            <person name="Ruth R."/>
            <person name="San Lucas F."/>
            <person name="Warren J."/>
            <person name="Zhang J."/>
            <person name="Zhao Z."/>
            <person name="Zhou C."/>
            <person name="Zhu D."/>
            <person name="Lee S."/>
            <person name="Bess C."/>
            <person name="Blankenburg K."/>
            <person name="Forbes L."/>
            <person name="Fu Q."/>
            <person name="Gubbala S."/>
            <person name="Hirani K."/>
            <person name="Jayaseelan J.C."/>
            <person name="Lara F."/>
            <person name="Munidasa M."/>
            <person name="Palculict T."/>
            <person name="Patil S."/>
            <person name="Pu L.-L."/>
            <person name="Saada N."/>
            <person name="Tang L."/>
            <person name="Weissenberger G."/>
            <person name="Zhu Y."/>
            <person name="Hemphill L."/>
            <person name="Shang Y."/>
            <person name="Youmans B."/>
            <person name="Ayvaz T."/>
            <person name="Ross M."/>
            <person name="Santibanez J."/>
            <person name="Aqrawi P."/>
            <person name="Gross S."/>
            <person name="Joshi V."/>
            <person name="Fowler G."/>
            <person name="Nazareth L."/>
            <person name="Reid J."/>
            <person name="Worley K."/>
            <person name="Petrosino J."/>
            <person name="Highlander S."/>
            <person name="Gibbs R."/>
        </authorList>
    </citation>
    <scope>NUCLEOTIDE SEQUENCE [LARGE SCALE GENOMIC DNA]</scope>
    <source>
        <strain evidence="1 2">ATCC 700821</strain>
    </source>
</reference>
<organism evidence="1 2">
    <name type="scientific">Prevotella pallens ATCC 700821</name>
    <dbReference type="NCBI Taxonomy" id="997353"/>
    <lineage>
        <taxon>Bacteria</taxon>
        <taxon>Pseudomonadati</taxon>
        <taxon>Bacteroidota</taxon>
        <taxon>Bacteroidia</taxon>
        <taxon>Bacteroidales</taxon>
        <taxon>Prevotellaceae</taxon>
        <taxon>Prevotella</taxon>
    </lineage>
</organism>
<protein>
    <submittedName>
        <fullName evidence="1">Uncharacterized protein</fullName>
    </submittedName>
</protein>